<reference evidence="1 2" key="1">
    <citation type="journal article" date="2020" name="Nat. Food">
        <title>A phased Vanilla planifolia genome enables genetic improvement of flavour and production.</title>
        <authorList>
            <person name="Hasing T."/>
            <person name="Tang H."/>
            <person name="Brym M."/>
            <person name="Khazi F."/>
            <person name="Huang T."/>
            <person name="Chambers A.H."/>
        </authorList>
    </citation>
    <scope>NUCLEOTIDE SEQUENCE [LARGE SCALE GENOMIC DNA]</scope>
    <source>
        <tissue evidence="1">Leaf</tissue>
    </source>
</reference>
<comment type="caution">
    <text evidence="1">The sequence shown here is derived from an EMBL/GenBank/DDBJ whole genome shotgun (WGS) entry which is preliminary data.</text>
</comment>
<sequence>MEIGKLPYLGRYASIQLISAEVEVLELGEAEKPLGWDLSRDCAIDDLQASKGFDLIEWREIYDRVFFG</sequence>
<evidence type="ECO:0000313" key="1">
    <source>
        <dbReference type="EMBL" id="KAG0477120.1"/>
    </source>
</evidence>
<evidence type="ECO:0000313" key="2">
    <source>
        <dbReference type="Proteomes" id="UP000636800"/>
    </source>
</evidence>
<accession>A0A835QVR4</accession>
<dbReference type="OrthoDB" id="768435at2759"/>
<protein>
    <submittedName>
        <fullName evidence="1">Uncharacterized protein</fullName>
    </submittedName>
</protein>
<proteinExistence type="predicted"/>
<dbReference type="Proteomes" id="UP000636800">
    <property type="component" value="Chromosome 6"/>
</dbReference>
<dbReference type="AlphaFoldDB" id="A0A835QVR4"/>
<name>A0A835QVR4_VANPL</name>
<dbReference type="EMBL" id="JADCNL010000006">
    <property type="protein sequence ID" value="KAG0477120.1"/>
    <property type="molecule type" value="Genomic_DNA"/>
</dbReference>
<gene>
    <name evidence="1" type="ORF">HPP92_013961</name>
</gene>
<keyword evidence="2" id="KW-1185">Reference proteome</keyword>
<organism evidence="1 2">
    <name type="scientific">Vanilla planifolia</name>
    <name type="common">Vanilla</name>
    <dbReference type="NCBI Taxonomy" id="51239"/>
    <lineage>
        <taxon>Eukaryota</taxon>
        <taxon>Viridiplantae</taxon>
        <taxon>Streptophyta</taxon>
        <taxon>Embryophyta</taxon>
        <taxon>Tracheophyta</taxon>
        <taxon>Spermatophyta</taxon>
        <taxon>Magnoliopsida</taxon>
        <taxon>Liliopsida</taxon>
        <taxon>Asparagales</taxon>
        <taxon>Orchidaceae</taxon>
        <taxon>Vanilloideae</taxon>
        <taxon>Vanilleae</taxon>
        <taxon>Vanilla</taxon>
    </lineage>
</organism>